<dbReference type="InterPro" id="IPR037066">
    <property type="entry name" value="Plug_dom_sf"/>
</dbReference>
<keyword evidence="2 8" id="KW-0813">Transport</keyword>
<dbReference type="InterPro" id="IPR039426">
    <property type="entry name" value="TonB-dep_rcpt-like"/>
</dbReference>
<dbReference type="SUPFAM" id="SSF56935">
    <property type="entry name" value="Porins"/>
    <property type="match status" value="1"/>
</dbReference>
<evidence type="ECO:0000256" key="8">
    <source>
        <dbReference type="PROSITE-ProRule" id="PRU01360"/>
    </source>
</evidence>
<dbReference type="SUPFAM" id="SSF49464">
    <property type="entry name" value="Carboxypeptidase regulatory domain-like"/>
    <property type="match status" value="1"/>
</dbReference>
<reference evidence="13 14" key="1">
    <citation type="submission" date="2016-10" db="EMBL/GenBank/DDBJ databases">
        <authorList>
            <person name="de Groot N.N."/>
        </authorList>
    </citation>
    <scope>NUCLEOTIDE SEQUENCE [LARGE SCALE GENOMIC DNA]</scope>
    <source>
        <strain evidence="13 14">CGMCC 1.7031</strain>
    </source>
</reference>
<feature type="domain" description="TonB-dependent receptor-like beta-barrel" evidence="11">
    <location>
        <begin position="436"/>
        <end position="973"/>
    </location>
</feature>
<dbReference type="STRING" id="490189.SAMN02927903_01518"/>
<keyword evidence="4 8" id="KW-0812">Transmembrane</keyword>
<keyword evidence="14" id="KW-1185">Reference proteome</keyword>
<keyword evidence="10" id="KW-0732">Signal</keyword>
<keyword evidence="3 8" id="KW-1134">Transmembrane beta strand</keyword>
<evidence type="ECO:0000256" key="4">
    <source>
        <dbReference type="ARBA" id="ARBA00022692"/>
    </source>
</evidence>
<dbReference type="InterPro" id="IPR012910">
    <property type="entry name" value="Plug_dom"/>
</dbReference>
<evidence type="ECO:0000256" key="5">
    <source>
        <dbReference type="ARBA" id="ARBA00023077"/>
    </source>
</evidence>
<dbReference type="NCBIfam" id="TIGR04056">
    <property type="entry name" value="OMP_RagA_SusC"/>
    <property type="match status" value="1"/>
</dbReference>
<accession>A0A1G5GBQ0</accession>
<evidence type="ECO:0000256" key="6">
    <source>
        <dbReference type="ARBA" id="ARBA00023136"/>
    </source>
</evidence>
<organism evidence="13 14">
    <name type="scientific">Flavobacterium caeni</name>
    <dbReference type="NCBI Taxonomy" id="490189"/>
    <lineage>
        <taxon>Bacteria</taxon>
        <taxon>Pseudomonadati</taxon>
        <taxon>Bacteroidota</taxon>
        <taxon>Flavobacteriia</taxon>
        <taxon>Flavobacteriales</taxon>
        <taxon>Flavobacteriaceae</taxon>
        <taxon>Flavobacterium</taxon>
    </lineage>
</organism>
<dbReference type="InterPro" id="IPR023997">
    <property type="entry name" value="TonB-dep_OMP_SusC/RagA_CS"/>
</dbReference>
<evidence type="ECO:0000313" key="14">
    <source>
        <dbReference type="Proteomes" id="UP000199354"/>
    </source>
</evidence>
<dbReference type="InterPro" id="IPR000531">
    <property type="entry name" value="Beta-barrel_TonB"/>
</dbReference>
<dbReference type="InterPro" id="IPR036942">
    <property type="entry name" value="Beta-barrel_TonB_sf"/>
</dbReference>
<dbReference type="InterPro" id="IPR008969">
    <property type="entry name" value="CarboxyPept-like_regulatory"/>
</dbReference>
<dbReference type="Gene3D" id="2.170.130.10">
    <property type="entry name" value="TonB-dependent receptor, plug domain"/>
    <property type="match status" value="1"/>
</dbReference>
<name>A0A1G5GBQ0_9FLAO</name>
<keyword evidence="7 8" id="KW-0998">Cell outer membrane</keyword>
<evidence type="ECO:0000256" key="7">
    <source>
        <dbReference type="ARBA" id="ARBA00023237"/>
    </source>
</evidence>
<dbReference type="Proteomes" id="UP000199354">
    <property type="component" value="Unassembled WGS sequence"/>
</dbReference>
<keyword evidence="5 9" id="KW-0798">TonB box</keyword>
<dbReference type="EMBL" id="FMVF01000006">
    <property type="protein sequence ID" value="SCY48924.1"/>
    <property type="molecule type" value="Genomic_DNA"/>
</dbReference>
<dbReference type="Gene3D" id="2.60.40.1120">
    <property type="entry name" value="Carboxypeptidase-like, regulatory domain"/>
    <property type="match status" value="1"/>
</dbReference>
<comment type="similarity">
    <text evidence="8 9">Belongs to the TonB-dependent receptor family.</text>
</comment>
<evidence type="ECO:0000259" key="11">
    <source>
        <dbReference type="Pfam" id="PF00593"/>
    </source>
</evidence>
<evidence type="ECO:0000313" key="13">
    <source>
        <dbReference type="EMBL" id="SCY48924.1"/>
    </source>
</evidence>
<dbReference type="Pfam" id="PF13715">
    <property type="entry name" value="CarbopepD_reg_2"/>
    <property type="match status" value="1"/>
</dbReference>
<feature type="signal peptide" evidence="10">
    <location>
        <begin position="1"/>
        <end position="35"/>
    </location>
</feature>
<sequence length="1015" mass="111751">MMKNKRLLTNFRNGTCSKTALSLFMLCFCWFSGIAQTVKGTVTSDKDKLSLPGVTVTVKGANQGVVTDFDGNYAIQAASDATLVFSYLGFETQEVKVGGRTQISVSLKEATNSLEEVVVIGYGTQRKADLTSAISVVDVSEAKKTVTYDVAKMLQGAAPGVTVQSSGEPGSFVNIKIRGVTSFANNNPLFVVDGMIIDSPFDFAPGDIESIQVLKDASSAAIYGVRGANGVVIITTKKGKQGRINIGFKSMYGIQQVAKKWDVMDRLGYQQVVRQAELNRNMPGEPVATGNYPDDPAYINNVDTDWQDEGFRTGTIENNSVTFSGGTDALTYSFNLDHFNNESYIEATPAYKRLATTLNVTGTKGRFKYGGKLGYTQSDKAAFSEYLAGATPMSEMILAIPTMPVHDPNRLGGYGGPDQITQRAISLNVIGYNNLNKNAQQRNRFIGNVWGELEILKGLKYKINISADRTDWTTETFIPPSDLGWYHITLNEEATAFVERGDAMRTLLENTLSYNLDVKRHHVDALVGIIQQRDALGRLSARGTGYEPTTIGQVQNGFVDNSSSEYHNTATNLSYISRLNYSFDDRYLLQVNFRQDRTSFFREELNTGDFFSFSAGWKLSSEKWLKLPESINHLKLRGGYGELGNNTVGVYAYTSTTNPYAAYVFGEVYAPGTTVVTLRDPDLKWETTKSTNVGLDLGMFNNKLQFSGDYFVKKTDDLLLALPLPYSAGTFPATIQTNTAAIENTGVELSLTYSNQDKPFKYSVSANFGTLRNEVTKIGGNNDPIDAGAASRTQVGRSVGELYTYEVVGIFQNADDVANSPTQTNAAPGDLKFRDTNGDGIVNADDRTFQGVTIPKYSYGLNFNSEYKGFDFSFMWQGAGGHKVLNTVYQKLMGGQYQNGHVDMLNYWTPENPNTNVPRPVIGDPNGNARASSRFIERGDYVRLQNVNLGYTLPLGENKYVQRVRLYVTGQNLVTISKYKGYDPDFLNDGLLVRGEDPGSFPNPRMYAMGLEVDF</sequence>
<protein>
    <submittedName>
        <fullName evidence="13">TonB-linked outer membrane protein, SusC/RagA family</fullName>
    </submittedName>
</protein>
<evidence type="ECO:0000256" key="1">
    <source>
        <dbReference type="ARBA" id="ARBA00004571"/>
    </source>
</evidence>
<dbReference type="RefSeq" id="WP_091141696.1">
    <property type="nucleotide sequence ID" value="NZ_FMVF01000006.1"/>
</dbReference>
<proteinExistence type="inferred from homology"/>
<feature type="chain" id="PRO_5011602552" evidence="10">
    <location>
        <begin position="36"/>
        <end position="1015"/>
    </location>
</feature>
<dbReference type="Pfam" id="PF07715">
    <property type="entry name" value="Plug"/>
    <property type="match status" value="1"/>
</dbReference>
<dbReference type="Gene3D" id="2.40.170.20">
    <property type="entry name" value="TonB-dependent receptor, beta-barrel domain"/>
    <property type="match status" value="1"/>
</dbReference>
<dbReference type="PROSITE" id="PS52016">
    <property type="entry name" value="TONB_DEPENDENT_REC_3"/>
    <property type="match status" value="1"/>
</dbReference>
<dbReference type="GO" id="GO:0009279">
    <property type="term" value="C:cell outer membrane"/>
    <property type="evidence" value="ECO:0007669"/>
    <property type="project" value="UniProtKB-SubCell"/>
</dbReference>
<dbReference type="InterPro" id="IPR023996">
    <property type="entry name" value="TonB-dep_OMP_SusC/RagA"/>
</dbReference>
<keyword evidence="6 8" id="KW-0472">Membrane</keyword>
<evidence type="ECO:0000256" key="2">
    <source>
        <dbReference type="ARBA" id="ARBA00022448"/>
    </source>
</evidence>
<evidence type="ECO:0000256" key="10">
    <source>
        <dbReference type="SAM" id="SignalP"/>
    </source>
</evidence>
<evidence type="ECO:0000259" key="12">
    <source>
        <dbReference type="Pfam" id="PF07715"/>
    </source>
</evidence>
<feature type="domain" description="TonB-dependent receptor plug" evidence="12">
    <location>
        <begin position="127"/>
        <end position="231"/>
    </location>
</feature>
<evidence type="ECO:0000256" key="9">
    <source>
        <dbReference type="RuleBase" id="RU003357"/>
    </source>
</evidence>
<dbReference type="AlphaFoldDB" id="A0A1G5GBQ0"/>
<dbReference type="Pfam" id="PF00593">
    <property type="entry name" value="TonB_dep_Rec_b-barrel"/>
    <property type="match status" value="1"/>
</dbReference>
<gene>
    <name evidence="13" type="ORF">SAMN02927903_01518</name>
</gene>
<evidence type="ECO:0000256" key="3">
    <source>
        <dbReference type="ARBA" id="ARBA00022452"/>
    </source>
</evidence>
<comment type="subcellular location">
    <subcellularLocation>
        <location evidence="1 8">Cell outer membrane</location>
        <topology evidence="1 8">Multi-pass membrane protein</topology>
    </subcellularLocation>
</comment>
<dbReference type="NCBIfam" id="TIGR04057">
    <property type="entry name" value="SusC_RagA_signa"/>
    <property type="match status" value="1"/>
</dbReference>
<dbReference type="OrthoDB" id="9768177at2"/>